<keyword evidence="2" id="KW-0238">DNA-binding</keyword>
<organism evidence="7 8">
    <name type="scientific">Aphanomyces stellatus</name>
    <dbReference type="NCBI Taxonomy" id="120398"/>
    <lineage>
        <taxon>Eukaryota</taxon>
        <taxon>Sar</taxon>
        <taxon>Stramenopiles</taxon>
        <taxon>Oomycota</taxon>
        <taxon>Saprolegniomycetes</taxon>
        <taxon>Saprolegniales</taxon>
        <taxon>Verrucalvaceae</taxon>
        <taxon>Aphanomyces</taxon>
    </lineage>
</organism>
<dbReference type="OrthoDB" id="60033at2759"/>
<dbReference type="GO" id="GO:0003700">
    <property type="term" value="F:DNA-binding transcription factor activity"/>
    <property type="evidence" value="ECO:0007669"/>
    <property type="project" value="InterPro"/>
</dbReference>
<dbReference type="PANTHER" id="PTHR10015">
    <property type="entry name" value="HEAT SHOCK TRANSCRIPTION FACTOR"/>
    <property type="match status" value="1"/>
</dbReference>
<feature type="domain" description="HSF-type DNA-binding" evidence="5">
    <location>
        <begin position="12"/>
        <end position="108"/>
    </location>
</feature>
<comment type="similarity">
    <text evidence="4">Belongs to the HSF family.</text>
</comment>
<evidence type="ECO:0000313" key="7">
    <source>
        <dbReference type="EMBL" id="VFT88453.1"/>
    </source>
</evidence>
<dbReference type="GO" id="GO:0043565">
    <property type="term" value="F:sequence-specific DNA binding"/>
    <property type="evidence" value="ECO:0007669"/>
    <property type="project" value="InterPro"/>
</dbReference>
<dbReference type="SMART" id="SM00415">
    <property type="entry name" value="HSF"/>
    <property type="match status" value="1"/>
</dbReference>
<name>A0A485KVA7_9STRA</name>
<dbReference type="InterPro" id="IPR000232">
    <property type="entry name" value="HSF_DNA-bd"/>
</dbReference>
<dbReference type="InterPro" id="IPR036390">
    <property type="entry name" value="WH_DNA-bd_sf"/>
</dbReference>
<proteinExistence type="inferred from homology"/>
<accession>A0A485KVA7</accession>
<dbReference type="EMBL" id="CAADRA010005315">
    <property type="protein sequence ID" value="VFT88453.1"/>
    <property type="molecule type" value="Genomic_DNA"/>
</dbReference>
<keyword evidence="8" id="KW-1185">Reference proteome</keyword>
<comment type="subcellular location">
    <subcellularLocation>
        <location evidence="1">Nucleus</location>
    </subcellularLocation>
</comment>
<evidence type="ECO:0000313" key="6">
    <source>
        <dbReference type="EMBL" id="KAF0697742.1"/>
    </source>
</evidence>
<dbReference type="Gene3D" id="1.10.10.10">
    <property type="entry name" value="Winged helix-like DNA-binding domain superfamily/Winged helix DNA-binding domain"/>
    <property type="match status" value="1"/>
</dbReference>
<reference evidence="6" key="2">
    <citation type="submission" date="2019-06" db="EMBL/GenBank/DDBJ databases">
        <title>Genomics analysis of Aphanomyces spp. identifies a new class of oomycete effector associated with host adaptation.</title>
        <authorList>
            <person name="Gaulin E."/>
        </authorList>
    </citation>
    <scope>NUCLEOTIDE SEQUENCE</scope>
    <source>
        <strain evidence="6">CBS 578.67</strain>
    </source>
</reference>
<evidence type="ECO:0000256" key="3">
    <source>
        <dbReference type="ARBA" id="ARBA00023242"/>
    </source>
</evidence>
<reference evidence="7 8" key="1">
    <citation type="submission" date="2019-03" db="EMBL/GenBank/DDBJ databases">
        <authorList>
            <person name="Gaulin E."/>
            <person name="Dumas B."/>
        </authorList>
    </citation>
    <scope>NUCLEOTIDE SEQUENCE [LARGE SCALE GENOMIC DNA]</scope>
    <source>
        <strain evidence="7">CBS 568.67</strain>
    </source>
</reference>
<evidence type="ECO:0000259" key="5">
    <source>
        <dbReference type="SMART" id="SM00415"/>
    </source>
</evidence>
<gene>
    <name evidence="7" type="primary">Aste57867_11594</name>
    <name evidence="6" type="ORF">As57867_011551</name>
    <name evidence="7" type="ORF">ASTE57867_11594</name>
</gene>
<evidence type="ECO:0000256" key="1">
    <source>
        <dbReference type="ARBA" id="ARBA00004123"/>
    </source>
</evidence>
<dbReference type="AlphaFoldDB" id="A0A485KVA7"/>
<dbReference type="Proteomes" id="UP000332933">
    <property type="component" value="Unassembled WGS sequence"/>
</dbReference>
<evidence type="ECO:0000256" key="2">
    <source>
        <dbReference type="ARBA" id="ARBA00023125"/>
    </source>
</evidence>
<protein>
    <submittedName>
        <fullName evidence="7">Aste57867_11594 protein</fullName>
    </submittedName>
</protein>
<dbReference type="EMBL" id="VJMH01005294">
    <property type="protein sequence ID" value="KAF0697742.1"/>
    <property type="molecule type" value="Genomic_DNA"/>
</dbReference>
<dbReference type="SUPFAM" id="SSF46785">
    <property type="entry name" value="Winged helix' DNA-binding domain"/>
    <property type="match status" value="1"/>
</dbReference>
<dbReference type="GO" id="GO:0005634">
    <property type="term" value="C:nucleus"/>
    <property type="evidence" value="ECO:0007669"/>
    <property type="project" value="UniProtKB-SubCell"/>
</dbReference>
<keyword evidence="3" id="KW-0539">Nucleus</keyword>
<dbReference type="InterPro" id="IPR036388">
    <property type="entry name" value="WH-like_DNA-bd_sf"/>
</dbReference>
<dbReference type="Pfam" id="PF00447">
    <property type="entry name" value="HSF_DNA-bind"/>
    <property type="match status" value="1"/>
</dbReference>
<dbReference type="PANTHER" id="PTHR10015:SF206">
    <property type="entry name" value="HSF-TYPE DNA-BINDING DOMAIN-CONTAINING PROTEIN"/>
    <property type="match status" value="1"/>
</dbReference>
<sequence length="196" mass="22059">MRALDDSATGTPPPLFILRLAHLLENAPREIVSWSDDGLSFLVHQPTLFAAQVLPVYYGYGTLSTFMQQLAFFGFHRCSHRHDDDDQLEFRHLSFDALGHDAGQIKTRFKERLEPDDRAIVDEIEQEIFDIQRLLVRQSMQERGDLEALTTLLDDTISTSPSTSSRGTHMSLCHTPPQATLAPLVTAPELKLGSRT</sequence>
<evidence type="ECO:0000313" key="8">
    <source>
        <dbReference type="Proteomes" id="UP000332933"/>
    </source>
</evidence>
<evidence type="ECO:0000256" key="4">
    <source>
        <dbReference type="RuleBase" id="RU004020"/>
    </source>
</evidence>